<evidence type="ECO:0008006" key="4">
    <source>
        <dbReference type="Google" id="ProtNLM"/>
    </source>
</evidence>
<name>A0ABY7E133_MYAAR</name>
<evidence type="ECO:0000313" key="2">
    <source>
        <dbReference type="EMBL" id="WAR02894.1"/>
    </source>
</evidence>
<feature type="non-terminal residue" evidence="2">
    <location>
        <position position="1"/>
    </location>
</feature>
<organism evidence="2 3">
    <name type="scientific">Mya arenaria</name>
    <name type="common">Soft-shell clam</name>
    <dbReference type="NCBI Taxonomy" id="6604"/>
    <lineage>
        <taxon>Eukaryota</taxon>
        <taxon>Metazoa</taxon>
        <taxon>Spiralia</taxon>
        <taxon>Lophotrochozoa</taxon>
        <taxon>Mollusca</taxon>
        <taxon>Bivalvia</taxon>
        <taxon>Autobranchia</taxon>
        <taxon>Heteroconchia</taxon>
        <taxon>Euheterodonta</taxon>
        <taxon>Imparidentia</taxon>
        <taxon>Neoheterodontei</taxon>
        <taxon>Myida</taxon>
        <taxon>Myoidea</taxon>
        <taxon>Myidae</taxon>
        <taxon>Mya</taxon>
    </lineage>
</organism>
<feature type="region of interest" description="Disordered" evidence="1">
    <location>
        <begin position="82"/>
        <end position="109"/>
    </location>
</feature>
<feature type="non-terminal residue" evidence="2">
    <location>
        <position position="128"/>
    </location>
</feature>
<reference evidence="2" key="1">
    <citation type="submission" date="2022-11" db="EMBL/GenBank/DDBJ databases">
        <title>Centuries of genome instability and evolution in soft-shell clam transmissible cancer (bioRxiv).</title>
        <authorList>
            <person name="Hart S.F.M."/>
            <person name="Yonemitsu M.A."/>
            <person name="Giersch R.M."/>
            <person name="Beal B.F."/>
            <person name="Arriagada G."/>
            <person name="Davis B.W."/>
            <person name="Ostrander E.A."/>
            <person name="Goff S.P."/>
            <person name="Metzger M.J."/>
        </authorList>
    </citation>
    <scope>NUCLEOTIDE SEQUENCE</scope>
    <source>
        <strain evidence="2">MELC-2E11</strain>
        <tissue evidence="2">Siphon/mantle</tissue>
    </source>
</reference>
<protein>
    <recommendedName>
        <fullName evidence="4">Kappa-casein</fullName>
    </recommendedName>
</protein>
<proteinExistence type="predicted"/>
<evidence type="ECO:0000313" key="3">
    <source>
        <dbReference type="Proteomes" id="UP001164746"/>
    </source>
</evidence>
<evidence type="ECO:0000256" key="1">
    <source>
        <dbReference type="SAM" id="MobiDB-lite"/>
    </source>
</evidence>
<gene>
    <name evidence="2" type="ORF">MAR_009452</name>
</gene>
<dbReference type="EMBL" id="CP111015">
    <property type="protein sequence ID" value="WAR02894.1"/>
    <property type="molecule type" value="Genomic_DNA"/>
</dbReference>
<keyword evidence="3" id="KW-1185">Reference proteome</keyword>
<feature type="compositionally biased region" description="Polar residues" evidence="1">
    <location>
        <begin position="86"/>
        <end position="106"/>
    </location>
</feature>
<sequence length="128" mass="14091">CVYQSKNDVACDPKTSERKLLLLKGNPGYCRPYHIMRCIPKDYTNDETKEEKVESNIDVTITPIKSVATTDTETTIDNAIPEETTTEFASGTVTHSSNIEDSTNGSDAVVHLQLDEEVDVAPSNTDQP</sequence>
<dbReference type="Proteomes" id="UP001164746">
    <property type="component" value="Chromosome 4"/>
</dbReference>
<accession>A0ABY7E133</accession>